<keyword evidence="1" id="KW-0813">Transport</keyword>
<keyword evidence="2" id="KW-1003">Cell membrane</keyword>
<sequence>EAQLKAKEVLRRDLGDQYVVALNLAPTTPEWLQKIGAKPMKLGLDLRGGVHFLLEVDMDKAISQRMETSATDLRRQFRENKIKFNNLALNNNVITVQFADNADRDAAMDFLRRNGNEYTQQALASTTGSILKLTYTDVRRQEIQAYAVNQNLTTLRNRINELGVAEALVQSQGSNRIVVELPGVQDTAEAKRVLGRTANLEFRL</sequence>
<dbReference type="Pfam" id="PF07549">
    <property type="entry name" value="Sec_GG"/>
    <property type="match status" value="1"/>
</dbReference>
<feature type="domain" description="Protein translocase subunit SecDF P1" evidence="8">
    <location>
        <begin position="148"/>
        <end position="204"/>
    </location>
</feature>
<keyword evidence="7" id="KW-0472">Membrane</keyword>
<protein>
    <submittedName>
        <fullName evidence="9">Protein translocase subunit SecD</fullName>
    </submittedName>
</protein>
<keyword evidence="6" id="KW-0811">Translocation</keyword>
<comment type="caution">
    <text evidence="9">The sequence shown here is derived from an EMBL/GenBank/DDBJ whole genome shotgun (WGS) entry which is preliminary data.</text>
</comment>
<evidence type="ECO:0000313" key="9">
    <source>
        <dbReference type="EMBL" id="RSR25672.1"/>
    </source>
</evidence>
<evidence type="ECO:0000256" key="4">
    <source>
        <dbReference type="ARBA" id="ARBA00022927"/>
    </source>
</evidence>
<feature type="non-terminal residue" evidence="9">
    <location>
        <position position="204"/>
    </location>
</feature>
<dbReference type="InterPro" id="IPR022813">
    <property type="entry name" value="SecD/SecF_arch_bac"/>
</dbReference>
<keyword evidence="4" id="KW-0653">Protein transport</keyword>
<keyword evidence="5" id="KW-1133">Transmembrane helix</keyword>
<evidence type="ECO:0000256" key="2">
    <source>
        <dbReference type="ARBA" id="ARBA00022475"/>
    </source>
</evidence>
<dbReference type="PANTHER" id="PTHR30081">
    <property type="entry name" value="PROTEIN-EXPORT MEMBRANE PROTEIN SEC"/>
    <property type="match status" value="1"/>
</dbReference>
<reference evidence="9 10" key="1">
    <citation type="submission" date="2018-10" db="EMBL/GenBank/DDBJ databases">
        <title>GWAS and RNA-Seq identify cryptic mechanisms of antimicrobial resistance in Acinetobacter baumannii.</title>
        <authorList>
            <person name="Sahl J.W."/>
        </authorList>
    </citation>
    <scope>NUCLEOTIDE SEQUENCE [LARGE SCALE GENOMIC DNA]</scope>
    <source>
        <strain evidence="9 10">TG28175</strain>
    </source>
</reference>
<gene>
    <name evidence="9" type="primary">secD</name>
    <name evidence="9" type="ORF">EA686_26535</name>
</gene>
<accession>A0A429MIE4</accession>
<dbReference type="Gene3D" id="3.30.70.3400">
    <property type="match status" value="1"/>
</dbReference>
<evidence type="ECO:0000256" key="6">
    <source>
        <dbReference type="ARBA" id="ARBA00023010"/>
    </source>
</evidence>
<dbReference type="AlphaFoldDB" id="A0A429MIE4"/>
<evidence type="ECO:0000259" key="8">
    <source>
        <dbReference type="Pfam" id="PF21760"/>
    </source>
</evidence>
<feature type="non-terminal residue" evidence="9">
    <location>
        <position position="1"/>
    </location>
</feature>
<name>A0A429MIE4_ACIBA</name>
<dbReference type="InterPro" id="IPR022646">
    <property type="entry name" value="SecD/SecF_CS"/>
</dbReference>
<dbReference type="FunFam" id="3.30.70.3400:FF:000003">
    <property type="entry name" value="Preprotein translocase subunit SecD"/>
    <property type="match status" value="1"/>
</dbReference>
<organism evidence="9 10">
    <name type="scientific">Acinetobacter baumannii</name>
    <dbReference type="NCBI Taxonomy" id="470"/>
    <lineage>
        <taxon>Bacteria</taxon>
        <taxon>Pseudomonadati</taxon>
        <taxon>Pseudomonadota</taxon>
        <taxon>Gammaproteobacteria</taxon>
        <taxon>Moraxellales</taxon>
        <taxon>Moraxellaceae</taxon>
        <taxon>Acinetobacter</taxon>
        <taxon>Acinetobacter calcoaceticus/baumannii complex</taxon>
    </lineage>
</organism>
<proteinExistence type="predicted"/>
<evidence type="ECO:0000256" key="3">
    <source>
        <dbReference type="ARBA" id="ARBA00022692"/>
    </source>
</evidence>
<dbReference type="EMBL" id="RFDI01002198">
    <property type="protein sequence ID" value="RSR25672.1"/>
    <property type="molecule type" value="Genomic_DNA"/>
</dbReference>
<evidence type="ECO:0000256" key="5">
    <source>
        <dbReference type="ARBA" id="ARBA00022989"/>
    </source>
</evidence>
<dbReference type="Pfam" id="PF21760">
    <property type="entry name" value="SecD_1st"/>
    <property type="match status" value="1"/>
</dbReference>
<dbReference type="GO" id="GO:0015031">
    <property type="term" value="P:protein transport"/>
    <property type="evidence" value="ECO:0007669"/>
    <property type="project" value="UniProtKB-KW"/>
</dbReference>
<evidence type="ECO:0000256" key="7">
    <source>
        <dbReference type="ARBA" id="ARBA00023136"/>
    </source>
</evidence>
<dbReference type="PANTHER" id="PTHR30081:SF1">
    <property type="entry name" value="PROTEIN TRANSLOCASE SUBUNIT SECD"/>
    <property type="match status" value="1"/>
</dbReference>
<dbReference type="InterPro" id="IPR048631">
    <property type="entry name" value="SecD_1st"/>
</dbReference>
<evidence type="ECO:0000256" key="1">
    <source>
        <dbReference type="ARBA" id="ARBA00022448"/>
    </source>
</evidence>
<dbReference type="GO" id="GO:0005886">
    <property type="term" value="C:plasma membrane"/>
    <property type="evidence" value="ECO:0007669"/>
    <property type="project" value="TreeGrafter"/>
</dbReference>
<dbReference type="Gene3D" id="3.30.70.3220">
    <property type="match status" value="1"/>
</dbReference>
<keyword evidence="3" id="KW-0812">Transmembrane</keyword>
<dbReference type="Proteomes" id="UP000280073">
    <property type="component" value="Unassembled WGS sequence"/>
</dbReference>
<evidence type="ECO:0000313" key="10">
    <source>
        <dbReference type="Proteomes" id="UP000280073"/>
    </source>
</evidence>